<dbReference type="Gene3D" id="1.25.40.80">
    <property type="match status" value="1"/>
</dbReference>
<dbReference type="InterPro" id="IPR005101">
    <property type="entry name" value="Cryptochr/Photolyase_FAD-bd"/>
</dbReference>
<organism evidence="5 6">
    <name type="scientific">Spiribacter salilacus</name>
    <dbReference type="NCBI Taxonomy" id="2664894"/>
    <lineage>
        <taxon>Bacteria</taxon>
        <taxon>Pseudomonadati</taxon>
        <taxon>Pseudomonadota</taxon>
        <taxon>Gammaproteobacteria</taxon>
        <taxon>Chromatiales</taxon>
        <taxon>Ectothiorhodospiraceae</taxon>
        <taxon>Spiribacter</taxon>
    </lineage>
</organism>
<feature type="binding site" evidence="3">
    <location>
        <position position="29"/>
    </location>
    <ligand>
        <name>FAD</name>
        <dbReference type="ChEBI" id="CHEBI:57692"/>
    </ligand>
</feature>
<gene>
    <name evidence="5" type="ORF">GH984_01245</name>
</gene>
<dbReference type="EMBL" id="WJPP01000001">
    <property type="protein sequence ID" value="MRH77337.1"/>
    <property type="molecule type" value="Genomic_DNA"/>
</dbReference>
<protein>
    <recommendedName>
        <fullName evidence="4">Cryptochrome/DNA photolyase FAD-binding domain-containing protein</fullName>
    </recommendedName>
</protein>
<accession>A0A6N7QSP4</accession>
<dbReference type="AlphaFoldDB" id="A0A6N7QSP4"/>
<dbReference type="GO" id="GO:0003677">
    <property type="term" value="F:DNA binding"/>
    <property type="evidence" value="ECO:0007669"/>
    <property type="project" value="TreeGrafter"/>
</dbReference>
<feature type="binding site" evidence="3">
    <location>
        <begin position="165"/>
        <end position="167"/>
    </location>
    <ligand>
        <name>FAD</name>
        <dbReference type="ChEBI" id="CHEBI:57692"/>
    </ligand>
</feature>
<dbReference type="PANTHER" id="PTHR11455">
    <property type="entry name" value="CRYPTOCHROME"/>
    <property type="match status" value="1"/>
</dbReference>
<proteinExistence type="predicted"/>
<keyword evidence="2 3" id="KW-0274">FAD</keyword>
<dbReference type="SUPFAM" id="SSF48173">
    <property type="entry name" value="Cryptochrome/photolyase FAD-binding domain"/>
    <property type="match status" value="1"/>
</dbReference>
<evidence type="ECO:0000256" key="2">
    <source>
        <dbReference type="ARBA" id="ARBA00022827"/>
    </source>
</evidence>
<evidence type="ECO:0000256" key="1">
    <source>
        <dbReference type="ARBA" id="ARBA00022630"/>
    </source>
</evidence>
<comment type="caution">
    <text evidence="5">The sequence shown here is derived from an EMBL/GenBank/DDBJ whole genome shotgun (WGS) entry which is preliminary data.</text>
</comment>
<dbReference type="Gene3D" id="1.10.579.10">
    <property type="entry name" value="DNA Cyclobutane Dipyrimidine Photolyase, subunit A, domain 3"/>
    <property type="match status" value="1"/>
</dbReference>
<evidence type="ECO:0000313" key="6">
    <source>
        <dbReference type="Proteomes" id="UP000433788"/>
    </source>
</evidence>
<dbReference type="Proteomes" id="UP000433788">
    <property type="component" value="Unassembled WGS sequence"/>
</dbReference>
<evidence type="ECO:0000256" key="3">
    <source>
        <dbReference type="PIRSR" id="PIRSR602081-1"/>
    </source>
</evidence>
<dbReference type="PANTHER" id="PTHR11455:SF9">
    <property type="entry name" value="CRYPTOCHROME CIRCADIAN CLOCK 5 ISOFORM X1"/>
    <property type="match status" value="1"/>
</dbReference>
<sequence>MSFSKPIIATRAEGLRRLEAFLPHASGTYRDYRNHLSHPEGLPTVSKLSPWLRHRLITEQEVIDAVVDEHGVRAAEKFIQEVLWRSYWKGFLEQRPSLWTDYRREEFAIPSKHTGIECLDDWQQELEAAGYLHNHVRMWFASIWQFTLGRSWQSGADLFLRHLIDGDPASNTLSWRWVGGRQTNGKIYLATPGNIAKHTNGQYKPAQLATDVKPPAPPELPVRIPLPSTPVWQVTPKTALLIHEEDLHPEGLFGHPHWASVVALQSTSWRSGLPVSDVVNQFVAEALKDAGSRNTPSDSNDAACYLASESGFNALLAHLHNAKITQLLTPWAPCGPTADALAALEPLLKEKGVQLIRVPREWDLQLWPHATHGFFRFFKAVRAQHPLFEPTLQNE</sequence>
<name>A0A6N7QSP4_9GAMM</name>
<reference evidence="5 6" key="1">
    <citation type="submission" date="2019-11" db="EMBL/GenBank/DDBJ databases">
        <authorList>
            <person name="Zhang X.Y."/>
        </authorList>
    </citation>
    <scope>NUCLEOTIDE SEQUENCE [LARGE SCALE GENOMIC DNA]</scope>
    <source>
        <strain evidence="5 6">C176</strain>
    </source>
</reference>
<dbReference type="GO" id="GO:0071949">
    <property type="term" value="F:FAD binding"/>
    <property type="evidence" value="ECO:0007669"/>
    <property type="project" value="TreeGrafter"/>
</dbReference>
<keyword evidence="6" id="KW-1185">Reference proteome</keyword>
<evidence type="ECO:0000313" key="5">
    <source>
        <dbReference type="EMBL" id="MRH77337.1"/>
    </source>
</evidence>
<keyword evidence="1 3" id="KW-0285">Flavoprotein</keyword>
<dbReference type="RefSeq" id="WP_153718395.1">
    <property type="nucleotide sequence ID" value="NZ_WJPP01000001.1"/>
</dbReference>
<dbReference type="InterPro" id="IPR002081">
    <property type="entry name" value="Cryptochrome/DNA_photolyase_1"/>
</dbReference>
<evidence type="ECO:0000259" key="4">
    <source>
        <dbReference type="Pfam" id="PF03441"/>
    </source>
</evidence>
<feature type="domain" description="Cryptochrome/DNA photolyase FAD-binding" evidence="4">
    <location>
        <begin position="79"/>
        <end position="187"/>
    </location>
</feature>
<dbReference type="Pfam" id="PF03441">
    <property type="entry name" value="FAD_binding_7"/>
    <property type="match status" value="1"/>
</dbReference>
<dbReference type="GO" id="GO:0003904">
    <property type="term" value="F:deoxyribodipyrimidine photo-lyase activity"/>
    <property type="evidence" value="ECO:0007669"/>
    <property type="project" value="TreeGrafter"/>
</dbReference>
<dbReference type="InterPro" id="IPR036134">
    <property type="entry name" value="Crypto/Photolyase_FAD-like_sf"/>
</dbReference>
<feature type="binding site" evidence="3">
    <location>
        <position position="78"/>
    </location>
    <ligand>
        <name>FAD</name>
        <dbReference type="ChEBI" id="CHEBI:57692"/>
    </ligand>
</feature>
<comment type="cofactor">
    <cofactor evidence="3">
        <name>FAD</name>
        <dbReference type="ChEBI" id="CHEBI:57692"/>
    </cofactor>
    <text evidence="3">Binds 1 FAD per subunit.</text>
</comment>